<name>A0A4Y2Q359_ARAVE</name>
<gene>
    <name evidence="1" type="ORF">AVEN_251516_1</name>
</gene>
<comment type="caution">
    <text evidence="1">The sequence shown here is derived from an EMBL/GenBank/DDBJ whole genome shotgun (WGS) entry which is preliminary data.</text>
</comment>
<keyword evidence="2" id="KW-1185">Reference proteome</keyword>
<dbReference type="EMBL" id="BGPR01012793">
    <property type="protein sequence ID" value="GBN57692.1"/>
    <property type="molecule type" value="Genomic_DNA"/>
</dbReference>
<protein>
    <submittedName>
        <fullName evidence="1">Uncharacterized protein</fullName>
    </submittedName>
</protein>
<accession>A0A4Y2Q359</accession>
<reference evidence="1 2" key="1">
    <citation type="journal article" date="2019" name="Sci. Rep.">
        <title>Orb-weaving spider Araneus ventricosus genome elucidates the spidroin gene catalogue.</title>
        <authorList>
            <person name="Kono N."/>
            <person name="Nakamura H."/>
            <person name="Ohtoshi R."/>
            <person name="Moran D.A.P."/>
            <person name="Shinohara A."/>
            <person name="Yoshida Y."/>
            <person name="Fujiwara M."/>
            <person name="Mori M."/>
            <person name="Tomita M."/>
            <person name="Arakawa K."/>
        </authorList>
    </citation>
    <scope>NUCLEOTIDE SEQUENCE [LARGE SCALE GENOMIC DNA]</scope>
</reference>
<dbReference type="AlphaFoldDB" id="A0A4Y2Q359"/>
<evidence type="ECO:0000313" key="1">
    <source>
        <dbReference type="EMBL" id="GBN57692.1"/>
    </source>
</evidence>
<organism evidence="1 2">
    <name type="scientific">Araneus ventricosus</name>
    <name type="common">Orbweaver spider</name>
    <name type="synonym">Epeira ventricosa</name>
    <dbReference type="NCBI Taxonomy" id="182803"/>
    <lineage>
        <taxon>Eukaryota</taxon>
        <taxon>Metazoa</taxon>
        <taxon>Ecdysozoa</taxon>
        <taxon>Arthropoda</taxon>
        <taxon>Chelicerata</taxon>
        <taxon>Arachnida</taxon>
        <taxon>Araneae</taxon>
        <taxon>Araneomorphae</taxon>
        <taxon>Entelegynae</taxon>
        <taxon>Araneoidea</taxon>
        <taxon>Araneidae</taxon>
        <taxon>Araneus</taxon>
    </lineage>
</organism>
<evidence type="ECO:0000313" key="2">
    <source>
        <dbReference type="Proteomes" id="UP000499080"/>
    </source>
</evidence>
<dbReference type="Proteomes" id="UP000499080">
    <property type="component" value="Unassembled WGS sequence"/>
</dbReference>
<proteinExistence type="predicted"/>
<sequence length="79" mass="8691">MSTGQTSGHRFCQISSEASSQLRLRTNLRQSQNSHALYNSASQTDSGHLPTSGHFWTTSVERLGKQSAYLLNSGDSLNY</sequence>